<comment type="caution">
    <text evidence="1">The sequence shown here is derived from an EMBL/GenBank/DDBJ whole genome shotgun (WGS) entry which is preliminary data.</text>
</comment>
<proteinExistence type="predicted"/>
<accession>A0A5J4S2N7</accession>
<sequence>MKFARTGWAILFSFVFLSAFSLKKEKEEVYIWGISASFTDTIVYYTDIQLVDSLKLDKHGFLPKREVYSYQLKNYLENEKGISNRVCMIYFSKRKKDLEKEATKLLNKYKKHTNTTLRQIEVSEFRFAYTNL</sequence>
<name>A0A5J4S2N7_9ZZZZ</name>
<protein>
    <submittedName>
        <fullName evidence="1">Uncharacterized protein</fullName>
    </submittedName>
</protein>
<dbReference type="AlphaFoldDB" id="A0A5J4S2N7"/>
<organism evidence="1">
    <name type="scientific">termite gut metagenome</name>
    <dbReference type="NCBI Taxonomy" id="433724"/>
    <lineage>
        <taxon>unclassified sequences</taxon>
        <taxon>metagenomes</taxon>
        <taxon>organismal metagenomes</taxon>
    </lineage>
</organism>
<dbReference type="EMBL" id="SNRY01000471">
    <property type="protein sequence ID" value="KAA6340286.1"/>
    <property type="molecule type" value="Genomic_DNA"/>
</dbReference>
<evidence type="ECO:0000313" key="1">
    <source>
        <dbReference type="EMBL" id="KAA6340286.1"/>
    </source>
</evidence>
<gene>
    <name evidence="1" type="ORF">EZS27_011836</name>
</gene>
<reference evidence="1" key="1">
    <citation type="submission" date="2019-03" db="EMBL/GenBank/DDBJ databases">
        <title>Single cell metagenomics reveals metabolic interactions within the superorganism composed of flagellate Streblomastix strix and complex community of Bacteroidetes bacteria on its surface.</title>
        <authorList>
            <person name="Treitli S.C."/>
            <person name="Kolisko M."/>
            <person name="Husnik F."/>
            <person name="Keeling P."/>
            <person name="Hampl V."/>
        </authorList>
    </citation>
    <scope>NUCLEOTIDE SEQUENCE</scope>
    <source>
        <strain evidence="1">STM</strain>
    </source>
</reference>